<evidence type="ECO:0000256" key="1">
    <source>
        <dbReference type="SAM" id="Phobius"/>
    </source>
</evidence>
<sequence>MSKGLGLLYAVIGTALLACVSYFMAAGRPWLAMLAGLVSILFIGSGFIVKAKLRKKNG</sequence>
<accession>A0A916K6H7</accession>
<reference evidence="2" key="1">
    <citation type="submission" date="2021-06" db="EMBL/GenBank/DDBJ databases">
        <authorList>
            <person name="Criscuolo A."/>
        </authorList>
    </citation>
    <scope>NUCLEOTIDE SEQUENCE</scope>
    <source>
        <strain evidence="2">CIP111600</strain>
    </source>
</reference>
<organism evidence="2 3">
    <name type="scientific">Paenibacillus solanacearum</name>
    <dbReference type="NCBI Taxonomy" id="2048548"/>
    <lineage>
        <taxon>Bacteria</taxon>
        <taxon>Bacillati</taxon>
        <taxon>Bacillota</taxon>
        <taxon>Bacilli</taxon>
        <taxon>Bacillales</taxon>
        <taxon>Paenibacillaceae</taxon>
        <taxon>Paenibacillus</taxon>
    </lineage>
</organism>
<gene>
    <name evidence="2" type="ORF">PAESOLCIP111_04004</name>
</gene>
<feature type="transmembrane region" description="Helical" evidence="1">
    <location>
        <begin position="30"/>
        <end position="49"/>
    </location>
</feature>
<keyword evidence="1" id="KW-1133">Transmembrane helix</keyword>
<evidence type="ECO:0000313" key="2">
    <source>
        <dbReference type="EMBL" id="CAG7639047.1"/>
    </source>
</evidence>
<keyword evidence="3" id="KW-1185">Reference proteome</keyword>
<keyword evidence="1" id="KW-0812">Transmembrane</keyword>
<dbReference type="EMBL" id="CAJVAS010000019">
    <property type="protein sequence ID" value="CAG7639047.1"/>
    <property type="molecule type" value="Genomic_DNA"/>
</dbReference>
<dbReference type="AlphaFoldDB" id="A0A916K6H7"/>
<protein>
    <submittedName>
        <fullName evidence="2">Uncharacterized protein</fullName>
    </submittedName>
</protein>
<feature type="transmembrane region" description="Helical" evidence="1">
    <location>
        <begin position="7"/>
        <end position="24"/>
    </location>
</feature>
<comment type="caution">
    <text evidence="2">The sequence shown here is derived from an EMBL/GenBank/DDBJ whole genome shotgun (WGS) entry which is preliminary data.</text>
</comment>
<name>A0A916K6H7_9BACL</name>
<dbReference type="Proteomes" id="UP000693672">
    <property type="component" value="Unassembled WGS sequence"/>
</dbReference>
<keyword evidence="1" id="KW-0472">Membrane</keyword>
<dbReference type="RefSeq" id="WP_218093735.1">
    <property type="nucleotide sequence ID" value="NZ_CAJVAS010000019.1"/>
</dbReference>
<dbReference type="PROSITE" id="PS51257">
    <property type="entry name" value="PROKAR_LIPOPROTEIN"/>
    <property type="match status" value="1"/>
</dbReference>
<evidence type="ECO:0000313" key="3">
    <source>
        <dbReference type="Proteomes" id="UP000693672"/>
    </source>
</evidence>
<proteinExistence type="predicted"/>